<dbReference type="PANTHER" id="PTHR42939:SF3">
    <property type="entry name" value="ABC TRANSPORTER ATP-BINDING COMPONENT"/>
    <property type="match status" value="1"/>
</dbReference>
<evidence type="ECO:0000256" key="3">
    <source>
        <dbReference type="ARBA" id="ARBA00022840"/>
    </source>
</evidence>
<dbReference type="RefSeq" id="WP_213428551.1">
    <property type="nucleotide sequence ID" value="NZ_AP031286.1"/>
</dbReference>
<keyword evidence="6" id="KW-1185">Reference proteome</keyword>
<protein>
    <submittedName>
        <fullName evidence="5">ABC transporter ATP-binding protein</fullName>
    </submittedName>
</protein>
<sequence>MNAIEVQGITKQYPTRRMDNISFTVEQGYITGLIGPNGAGKSTLLRMLLHIVKPQQGTVKLLGMEMPDRERDIKRQVGYISDESHFYYQLRMDEMKRIIAPFYPNWDEALYKRLMDRFGLSGKQKVGQASKGMKMKFSIVMALSHHPRLLLMDEPTSGLDPVFRRELLELLLEWMEQGDRTILYSTHVTTDLDRAADYVLFLHEGQVLFHREKDQLFDTYAIVKGDSRLLDDDVRQMFIGIRETEVGFEGLVRDRAEAMEAFGREAAFERPSLEDIMFYSTRTQSGGIFS</sequence>
<dbReference type="EMBL" id="CALYLO010000007">
    <property type="protein sequence ID" value="CAH8247597.1"/>
    <property type="molecule type" value="Genomic_DNA"/>
</dbReference>
<dbReference type="GO" id="GO:0005524">
    <property type="term" value="F:ATP binding"/>
    <property type="evidence" value="ECO:0007669"/>
    <property type="project" value="UniProtKB-KW"/>
</dbReference>
<proteinExistence type="predicted"/>
<evidence type="ECO:0000313" key="6">
    <source>
        <dbReference type="Proteomes" id="UP001154322"/>
    </source>
</evidence>
<keyword evidence="3 5" id="KW-0067">ATP-binding</keyword>
<dbReference type="Pfam" id="PF00005">
    <property type="entry name" value="ABC_tran"/>
    <property type="match status" value="1"/>
</dbReference>
<dbReference type="SMART" id="SM00382">
    <property type="entry name" value="AAA"/>
    <property type="match status" value="1"/>
</dbReference>
<evidence type="ECO:0000313" key="5">
    <source>
        <dbReference type="EMBL" id="CAH8247597.1"/>
    </source>
</evidence>
<name>A0ABM9G6T3_9BACL</name>
<dbReference type="Proteomes" id="UP001154322">
    <property type="component" value="Unassembled WGS sequence"/>
</dbReference>
<accession>A0ABM9G6T3</accession>
<dbReference type="InterPro" id="IPR003593">
    <property type="entry name" value="AAA+_ATPase"/>
</dbReference>
<dbReference type="PROSITE" id="PS50893">
    <property type="entry name" value="ABC_TRANSPORTER_2"/>
    <property type="match status" value="1"/>
</dbReference>
<comment type="caution">
    <text evidence="5">The sequence shown here is derived from an EMBL/GenBank/DDBJ whole genome shotgun (WGS) entry which is preliminary data.</text>
</comment>
<evidence type="ECO:0000256" key="1">
    <source>
        <dbReference type="ARBA" id="ARBA00022448"/>
    </source>
</evidence>
<evidence type="ECO:0000256" key="2">
    <source>
        <dbReference type="ARBA" id="ARBA00022741"/>
    </source>
</evidence>
<dbReference type="InterPro" id="IPR051782">
    <property type="entry name" value="ABC_Transporter_VariousFunc"/>
</dbReference>
<keyword evidence="2" id="KW-0547">Nucleotide-binding</keyword>
<dbReference type="Gene3D" id="3.40.50.300">
    <property type="entry name" value="P-loop containing nucleotide triphosphate hydrolases"/>
    <property type="match status" value="1"/>
</dbReference>
<dbReference type="SUPFAM" id="SSF52540">
    <property type="entry name" value="P-loop containing nucleoside triphosphate hydrolases"/>
    <property type="match status" value="1"/>
</dbReference>
<reference evidence="5" key="1">
    <citation type="submission" date="2022-06" db="EMBL/GenBank/DDBJ databases">
        <authorList>
            <person name="Dietemann V."/>
            <person name="Ory F."/>
            <person name="Dainat B."/>
            <person name="Oberhansli S."/>
        </authorList>
    </citation>
    <scope>NUCLEOTIDE SEQUENCE</scope>
    <source>
        <strain evidence="5">Ena-SAMPLE-TAB-26-04-2022-14:26:32:270-5432</strain>
    </source>
</reference>
<evidence type="ECO:0000259" key="4">
    <source>
        <dbReference type="PROSITE" id="PS50893"/>
    </source>
</evidence>
<dbReference type="InterPro" id="IPR027417">
    <property type="entry name" value="P-loop_NTPase"/>
</dbReference>
<keyword evidence="1" id="KW-0813">Transport</keyword>
<feature type="domain" description="ABC transporter" evidence="4">
    <location>
        <begin position="1"/>
        <end position="229"/>
    </location>
</feature>
<gene>
    <name evidence="5" type="ORF">WJ0W_004846</name>
</gene>
<dbReference type="PANTHER" id="PTHR42939">
    <property type="entry name" value="ABC TRANSPORTER ATP-BINDING PROTEIN ALBC-RELATED"/>
    <property type="match status" value="1"/>
</dbReference>
<organism evidence="5 6">
    <name type="scientific">Paenibacillus melissococcoides</name>
    <dbReference type="NCBI Taxonomy" id="2912268"/>
    <lineage>
        <taxon>Bacteria</taxon>
        <taxon>Bacillati</taxon>
        <taxon>Bacillota</taxon>
        <taxon>Bacilli</taxon>
        <taxon>Bacillales</taxon>
        <taxon>Paenibacillaceae</taxon>
        <taxon>Paenibacillus</taxon>
    </lineage>
</organism>
<dbReference type="CDD" id="cd03230">
    <property type="entry name" value="ABC_DR_subfamily_A"/>
    <property type="match status" value="1"/>
</dbReference>
<dbReference type="InterPro" id="IPR003439">
    <property type="entry name" value="ABC_transporter-like_ATP-bd"/>
</dbReference>